<keyword evidence="3" id="KW-1185">Reference proteome</keyword>
<dbReference type="OrthoDB" id="6058926at2"/>
<reference evidence="2 3" key="1">
    <citation type="submission" date="2015-11" db="EMBL/GenBank/DDBJ databases">
        <title>Genomic Taxonomy of the Vibrionaceae.</title>
        <authorList>
            <person name="Gomez-Gil B."/>
            <person name="Enciso-Ibarra J."/>
        </authorList>
    </citation>
    <scope>NUCLEOTIDE SEQUENCE [LARGE SCALE GENOMIC DNA]</scope>
    <source>
        <strain evidence="2 3">CAIM 912</strain>
    </source>
</reference>
<protein>
    <submittedName>
        <fullName evidence="2">Uncharacterized protein</fullName>
    </submittedName>
</protein>
<dbReference type="Proteomes" id="UP000070529">
    <property type="component" value="Unassembled WGS sequence"/>
</dbReference>
<accession>A0A135I391</accession>
<evidence type="ECO:0000313" key="2">
    <source>
        <dbReference type="EMBL" id="KXF79913.1"/>
    </source>
</evidence>
<comment type="caution">
    <text evidence="2">The sequence shown here is derived from an EMBL/GenBank/DDBJ whole genome shotgun (WGS) entry which is preliminary data.</text>
</comment>
<keyword evidence="1" id="KW-0812">Transmembrane</keyword>
<gene>
    <name evidence="2" type="ORF">ATN88_11695</name>
</gene>
<dbReference type="EMBL" id="LNTY01000059">
    <property type="protein sequence ID" value="KXF79913.1"/>
    <property type="molecule type" value="Genomic_DNA"/>
</dbReference>
<sequence>MSAVFILLVLVSGFVFTSLHVPARFKQKRTTGWDSYFYVVAWGTFWGFFSAVVCVLIDYFDYIALTLDLFDIKLKDFSKLQSNLMMLELFLGRFYRFR</sequence>
<proteinExistence type="predicted"/>
<evidence type="ECO:0000256" key="1">
    <source>
        <dbReference type="SAM" id="Phobius"/>
    </source>
</evidence>
<keyword evidence="1" id="KW-0472">Membrane</keyword>
<evidence type="ECO:0000313" key="3">
    <source>
        <dbReference type="Proteomes" id="UP000070529"/>
    </source>
</evidence>
<keyword evidence="1" id="KW-1133">Transmembrane helix</keyword>
<dbReference type="AlphaFoldDB" id="A0A135I391"/>
<feature type="transmembrane region" description="Helical" evidence="1">
    <location>
        <begin position="6"/>
        <end position="23"/>
    </location>
</feature>
<dbReference type="RefSeq" id="WP_067419857.1">
    <property type="nucleotide sequence ID" value="NZ_LNTY01000059.1"/>
</dbReference>
<organism evidence="2 3">
    <name type="scientific">Enterovibrio coralii</name>
    <dbReference type="NCBI Taxonomy" id="294935"/>
    <lineage>
        <taxon>Bacteria</taxon>
        <taxon>Pseudomonadati</taxon>
        <taxon>Pseudomonadota</taxon>
        <taxon>Gammaproteobacteria</taxon>
        <taxon>Vibrionales</taxon>
        <taxon>Vibrionaceae</taxon>
        <taxon>Enterovibrio</taxon>
    </lineage>
</organism>
<name>A0A135I391_9GAMM</name>
<feature type="transmembrane region" description="Helical" evidence="1">
    <location>
        <begin position="35"/>
        <end position="60"/>
    </location>
</feature>